<evidence type="ECO:0000256" key="1">
    <source>
        <dbReference type="SAM" id="MobiDB-lite"/>
    </source>
</evidence>
<feature type="transmembrane region" description="Helical" evidence="2">
    <location>
        <begin position="58"/>
        <end position="80"/>
    </location>
</feature>
<evidence type="ECO:0000313" key="4">
    <source>
        <dbReference type="Proteomes" id="UP000004816"/>
    </source>
</evidence>
<reference evidence="3 4" key="1">
    <citation type="journal article" date="2011" name="Stand. Genomic Sci.">
        <title>High quality draft genome sequence of Segniliparus rugosus CDC 945(T)= (ATCC BAA-974(T)).</title>
        <authorList>
            <person name="Earl A.M."/>
            <person name="Desjardins C.A."/>
            <person name="Fitzgerald M.G."/>
            <person name="Arachchi H.M."/>
            <person name="Zeng Q."/>
            <person name="Mehta T."/>
            <person name="Griggs A."/>
            <person name="Birren B.W."/>
            <person name="Toney N.C."/>
            <person name="Carr J."/>
            <person name="Posey J."/>
            <person name="Butler W.R."/>
        </authorList>
    </citation>
    <scope>NUCLEOTIDE SEQUENCE [LARGE SCALE GENOMIC DNA]</scope>
    <source>
        <strain evidence="4">ATCC BAA-974 / DSM 45345 / CCUG 50838 / CIP 108380 / JCM 13579 / CDC 945</strain>
    </source>
</reference>
<feature type="compositionally biased region" description="Low complexity" evidence="1">
    <location>
        <begin position="100"/>
        <end position="123"/>
    </location>
</feature>
<keyword evidence="2" id="KW-1133">Transmembrane helix</keyword>
<evidence type="ECO:0000256" key="2">
    <source>
        <dbReference type="SAM" id="Phobius"/>
    </source>
</evidence>
<keyword evidence="2" id="KW-0472">Membrane</keyword>
<organism evidence="3 4">
    <name type="scientific">Segniliparus rugosus (strain ATCC BAA-974 / DSM 45345 / CCUG 50838 / CIP 108380 / JCM 13579 / CDC 945)</name>
    <dbReference type="NCBI Taxonomy" id="679197"/>
    <lineage>
        <taxon>Bacteria</taxon>
        <taxon>Bacillati</taxon>
        <taxon>Actinomycetota</taxon>
        <taxon>Actinomycetes</taxon>
        <taxon>Mycobacteriales</taxon>
        <taxon>Segniliparaceae</taxon>
        <taxon>Segniliparus</taxon>
    </lineage>
</organism>
<sequence length="328" mass="35219">MSSPYRPGNPDDPGQRYPPPAPPSPYAQYPPPSPYAQHYPGPHEFRQPSAAKPKKNKALLFSILGVALVVALAAVAGVLLSNRADSRSAGPQLLPTKPTGPGAPASSSAGQSAQGSSLLGMSGEDLLPLMPTAADFPQGTKVQAFIDTLGEANADDRVKPLPPEATNPPSCWTHLEIRKNRDDLPDITRIVTTLDKNDKGQTLAAAQIAKENNNADAIEQAKAWLARCQEFDYVYQLKDGQPPVHFKLAPLSGPPAFSDPFFGVKLTEFGPQGPLGYRYFFAARVRGLLVLSEGVCDLSTCDETQDARLAQQIPIMFSKIVQGLRNLQ</sequence>
<proteinExistence type="predicted"/>
<dbReference type="AlphaFoldDB" id="E5XQR3"/>
<dbReference type="OrthoDB" id="9833799at2"/>
<feature type="region of interest" description="Disordered" evidence="1">
    <location>
        <begin position="1"/>
        <end position="50"/>
    </location>
</feature>
<accession>E5XQR3</accession>
<dbReference type="RefSeq" id="WP_007469659.1">
    <property type="nucleotide sequence ID" value="NZ_KI391953.1"/>
</dbReference>
<dbReference type="EMBL" id="ACZI02000002">
    <property type="protein sequence ID" value="EFV13324.1"/>
    <property type="molecule type" value="Genomic_DNA"/>
</dbReference>
<feature type="compositionally biased region" description="Pro residues" evidence="1">
    <location>
        <begin position="16"/>
        <end position="34"/>
    </location>
</feature>
<keyword evidence="4" id="KW-1185">Reference proteome</keyword>
<keyword evidence="2" id="KW-0812">Transmembrane</keyword>
<name>E5XQR3_SEGRC</name>
<comment type="caution">
    <text evidence="3">The sequence shown here is derived from an EMBL/GenBank/DDBJ whole genome shotgun (WGS) entry which is preliminary data.</text>
</comment>
<protein>
    <submittedName>
        <fullName evidence="3">Uncharacterized protein</fullName>
    </submittedName>
</protein>
<dbReference type="Proteomes" id="UP000004816">
    <property type="component" value="Unassembled WGS sequence"/>
</dbReference>
<gene>
    <name evidence="3" type="ORF">HMPREF9336_01835</name>
</gene>
<evidence type="ECO:0000313" key="3">
    <source>
        <dbReference type="EMBL" id="EFV13324.1"/>
    </source>
</evidence>
<feature type="region of interest" description="Disordered" evidence="1">
    <location>
        <begin position="86"/>
        <end position="124"/>
    </location>
</feature>
<dbReference type="HOGENOM" id="CLU_806299_0_0_11"/>